<evidence type="ECO:0000313" key="3">
    <source>
        <dbReference type="EMBL" id="MBJ7597752.1"/>
    </source>
</evidence>
<evidence type="ECO:0000259" key="2">
    <source>
        <dbReference type="Pfam" id="PF08751"/>
    </source>
</evidence>
<feature type="region of interest" description="Disordered" evidence="1">
    <location>
        <begin position="447"/>
        <end position="472"/>
    </location>
</feature>
<protein>
    <submittedName>
        <fullName evidence="3">Relaxase domain-containing protein</fullName>
    </submittedName>
</protein>
<dbReference type="EMBL" id="JAEKNR010000075">
    <property type="protein sequence ID" value="MBJ7597752.1"/>
    <property type="molecule type" value="Genomic_DNA"/>
</dbReference>
<gene>
    <name evidence="3" type="ORF">JF922_06670</name>
</gene>
<proteinExistence type="predicted"/>
<feature type="compositionally biased region" description="Basic and acidic residues" evidence="1">
    <location>
        <begin position="904"/>
        <end position="913"/>
    </location>
</feature>
<dbReference type="SUPFAM" id="SSF52540">
    <property type="entry name" value="P-loop containing nucleoside triphosphate hydrolases"/>
    <property type="match status" value="1"/>
</dbReference>
<dbReference type="PANTHER" id="PTHR43788">
    <property type="entry name" value="DNA2/NAM7 HELICASE FAMILY MEMBER"/>
    <property type="match status" value="1"/>
</dbReference>
<dbReference type="SUPFAM" id="SSF55464">
    <property type="entry name" value="Origin of replication-binding domain, RBD-like"/>
    <property type="match status" value="1"/>
</dbReference>
<feature type="compositionally biased region" description="Low complexity" evidence="1">
    <location>
        <begin position="1154"/>
        <end position="1171"/>
    </location>
</feature>
<feature type="region of interest" description="Disordered" evidence="1">
    <location>
        <begin position="881"/>
        <end position="947"/>
    </location>
</feature>
<keyword evidence="4" id="KW-1185">Reference proteome</keyword>
<dbReference type="Gene3D" id="3.40.50.300">
    <property type="entry name" value="P-loop containing nucleotide triphosphate hydrolases"/>
    <property type="match status" value="2"/>
</dbReference>
<dbReference type="InterPro" id="IPR050534">
    <property type="entry name" value="Coronavir_polyprotein_1ab"/>
</dbReference>
<evidence type="ECO:0000313" key="4">
    <source>
        <dbReference type="Proteomes" id="UP000612893"/>
    </source>
</evidence>
<dbReference type="InterPro" id="IPR014862">
    <property type="entry name" value="TrwC"/>
</dbReference>
<dbReference type="Pfam" id="PF13604">
    <property type="entry name" value="AAA_30"/>
    <property type="match status" value="1"/>
</dbReference>
<dbReference type="AlphaFoldDB" id="A0A934K5K5"/>
<evidence type="ECO:0000256" key="1">
    <source>
        <dbReference type="SAM" id="MobiDB-lite"/>
    </source>
</evidence>
<organism evidence="3 4">
    <name type="scientific">Candidatus Nephthysia bennettiae</name>
    <dbReference type="NCBI Taxonomy" id="3127016"/>
    <lineage>
        <taxon>Bacteria</taxon>
        <taxon>Bacillati</taxon>
        <taxon>Candidatus Dormiibacterota</taxon>
        <taxon>Candidatus Dormibacteria</taxon>
        <taxon>Candidatus Dormibacterales</taxon>
        <taxon>Candidatus Dormibacteraceae</taxon>
        <taxon>Candidatus Nephthysia</taxon>
    </lineage>
</organism>
<dbReference type="InterPro" id="IPR027417">
    <property type="entry name" value="P-loop_NTPase"/>
</dbReference>
<feature type="compositionally biased region" description="Low complexity" evidence="1">
    <location>
        <begin position="885"/>
        <end position="902"/>
    </location>
</feature>
<dbReference type="NCBIfam" id="NF041492">
    <property type="entry name" value="MobF"/>
    <property type="match status" value="1"/>
</dbReference>
<feature type="region of interest" description="Disordered" evidence="1">
    <location>
        <begin position="1143"/>
        <end position="1221"/>
    </location>
</feature>
<feature type="domain" description="TrwC relaxase" evidence="2">
    <location>
        <begin position="20"/>
        <end position="326"/>
    </location>
</feature>
<reference evidence="3" key="1">
    <citation type="submission" date="2020-10" db="EMBL/GenBank/DDBJ databases">
        <title>Ca. Dormibacterota MAGs.</title>
        <authorList>
            <person name="Montgomery K."/>
        </authorList>
    </citation>
    <scope>NUCLEOTIDE SEQUENCE [LARGE SCALE GENOMIC DNA]</scope>
    <source>
        <strain evidence="3">SC8812_S17_10</strain>
    </source>
</reference>
<dbReference type="RefSeq" id="WP_338200217.1">
    <property type="nucleotide sequence ID" value="NZ_JAEKNR010000075.1"/>
</dbReference>
<name>A0A934K5K5_9BACT</name>
<feature type="compositionally biased region" description="Low complexity" evidence="1">
    <location>
        <begin position="1189"/>
        <end position="1221"/>
    </location>
</feature>
<dbReference type="Proteomes" id="UP000612893">
    <property type="component" value="Unassembled WGS sequence"/>
</dbReference>
<accession>A0A934K5K5</accession>
<sequence length="1221" mass="135304">MAFGHKPIHIGADQPAALITAYLANPQSTTSSYYAENNKAFMRWVANEHVRAQLGLADQVNLRQVEALLAGRHPVTGQQIRRPGWRRKAQGEPAEPVMTVHDVTLSPAPKSLSVLWALAPLRWQREIELIVGQAANSAIGRMFDRVPLVREWVPELNDSRHALAEDYVAIQAFHTTARLTRSKPGVPDPNLHLHTLIVGALDTAGQIKAVDGLPILQYRSELDAEASARLAEELRVRGFPIERRIEYRNGQPYRVCWEIAGVPQSLVEAMSARSREVEELKVIYREQMQREPEGPDWDQWFAEQRGAKSTRPPAEIKAAWEAEGDEHGFGPAEALALLNGVDSAVQARPQYRDLASPEAEQFRQEILAELNREHALVPVRKLAALAQQRAIGLLEPNVARRLVGRMFGARDLLESDRGEVTTLEVLAAEQRAMRAAQALLEAAPESAVSDTALEADAERRRAEGQPPLDPEQQRVVRLATSGRRFTSITGWAGTGKGFTSAAIVAAFAGQLERSFQHQGRRVIALALAGRTTMQFQADSQADEARTLDGLHQQLLHGSLQLTAKDVLLLDEAGMVDHHRYADFLEAAAEANASLVQIGDHKQLSPVGPGGLWRRTHELAEKHGQAAELTWVYRIRDPQERAATKEIRQGDLVKGLTWYRNQGRLQLYENRAELLHGMAARWRDTADPDALMVLDTSNSERDSLNRIIQRMRWEAGEVSDQGLLLASQREIRIGDRVLFNAIHQLERKEGQPRPRRVENGTPGTVVDLVSRERAPGLGVRDTASEITGAVVELEEPKREARQIIVDATAPLELAYGRHIVKGQGASANVGGIGTGLYTSREQLYTMLTRYKNGVTIHALREHVELLGLEPEQLDRLELQAGDQEPAADQAQRQQKAEEQAALETIAERAERSSEKQAIGEGATWKEGPQQETGWTETAEIDSEKAGDRKPVYQVDQAQLWRQERAQQQLQQRLLERESDMASLHLFNEAEIRPGQVVQYAEAVNAEHPIAKGELGVVWSLHRGGFTYDYAKVELVGGRQVMLAQTDPAQLAPPEVKAVDVLQQQPTLVQRDPMSLSALPLTNGQILQAEDRVQLQEAYHQAEAGEWGTVVDVDRHGRNRATMRMEREGRLVDVYSGAPLRIQEPEPEAQEPPAPEIQESTAQPDDVQPAPAAEKPAARVPAHAGRLANREAANQQLVAQAAEAARAPESSPQQSPQQQVVEP</sequence>
<dbReference type="Pfam" id="PF08751">
    <property type="entry name" value="TrwC"/>
    <property type="match status" value="1"/>
</dbReference>
<comment type="caution">
    <text evidence="3">The sequence shown here is derived from an EMBL/GenBank/DDBJ whole genome shotgun (WGS) entry which is preliminary data.</text>
</comment>
<dbReference type="Gene3D" id="2.30.30.940">
    <property type="match status" value="1"/>
</dbReference>